<proteinExistence type="predicted"/>
<keyword evidence="2 4" id="KW-0808">Transferase</keyword>
<dbReference type="PANTHER" id="PTHR45947:SF3">
    <property type="entry name" value="SULFOQUINOVOSYL TRANSFERASE SQD2"/>
    <property type="match status" value="1"/>
</dbReference>
<reference evidence="4 5" key="1">
    <citation type="submission" date="2018-02" db="EMBL/GenBank/DDBJ databases">
        <title>Complete genome of the streamlined marine actinobacterium Pontimonas salivibrio CL-TW6 adapted to coastal planktonic lifestype.</title>
        <authorList>
            <person name="Cho B.C."/>
            <person name="Hardies S.C."/>
            <person name="Jang G.I."/>
            <person name="Hwang C.Y."/>
        </authorList>
    </citation>
    <scope>NUCLEOTIDE SEQUENCE [LARGE SCALE GENOMIC DNA]</scope>
    <source>
        <strain evidence="4 5">CL-TW6</strain>
    </source>
</reference>
<organism evidence="4 5">
    <name type="scientific">Pontimonas salivibrio</name>
    <dbReference type="NCBI Taxonomy" id="1159327"/>
    <lineage>
        <taxon>Bacteria</taxon>
        <taxon>Bacillati</taxon>
        <taxon>Actinomycetota</taxon>
        <taxon>Actinomycetes</taxon>
        <taxon>Micrococcales</taxon>
        <taxon>Microbacteriaceae</taxon>
        <taxon>Pontimonas</taxon>
    </lineage>
</organism>
<name>A0A2L2BSH3_9MICO</name>
<dbReference type="Pfam" id="PF00534">
    <property type="entry name" value="Glycos_transf_1"/>
    <property type="match status" value="1"/>
</dbReference>
<dbReference type="InterPro" id="IPR001296">
    <property type="entry name" value="Glyco_trans_1"/>
</dbReference>
<evidence type="ECO:0000313" key="4">
    <source>
        <dbReference type="EMBL" id="AVG24591.1"/>
    </source>
</evidence>
<dbReference type="SUPFAM" id="SSF53756">
    <property type="entry name" value="UDP-Glycosyltransferase/glycogen phosphorylase"/>
    <property type="match status" value="1"/>
</dbReference>
<evidence type="ECO:0000256" key="1">
    <source>
        <dbReference type="ARBA" id="ARBA00021292"/>
    </source>
</evidence>
<accession>A0A2L2BSH3</accession>
<evidence type="ECO:0000259" key="3">
    <source>
        <dbReference type="Pfam" id="PF00534"/>
    </source>
</evidence>
<dbReference type="Gene3D" id="3.40.50.2000">
    <property type="entry name" value="Glycogen Phosphorylase B"/>
    <property type="match status" value="2"/>
</dbReference>
<dbReference type="CDD" id="cd03801">
    <property type="entry name" value="GT4_PimA-like"/>
    <property type="match status" value="1"/>
</dbReference>
<dbReference type="InterPro" id="IPR050194">
    <property type="entry name" value="Glycosyltransferase_grp1"/>
</dbReference>
<dbReference type="AlphaFoldDB" id="A0A2L2BSH3"/>
<dbReference type="Proteomes" id="UP000243077">
    <property type="component" value="Chromosome"/>
</dbReference>
<gene>
    <name evidence="4" type="ORF">C3B54_111656</name>
</gene>
<dbReference type="GO" id="GO:0016758">
    <property type="term" value="F:hexosyltransferase activity"/>
    <property type="evidence" value="ECO:0007669"/>
    <property type="project" value="TreeGrafter"/>
</dbReference>
<evidence type="ECO:0000313" key="5">
    <source>
        <dbReference type="Proteomes" id="UP000243077"/>
    </source>
</evidence>
<dbReference type="EMBL" id="CP026923">
    <property type="protein sequence ID" value="AVG24591.1"/>
    <property type="molecule type" value="Genomic_DNA"/>
</dbReference>
<dbReference type="PANTHER" id="PTHR45947">
    <property type="entry name" value="SULFOQUINOVOSYL TRANSFERASE SQD2"/>
    <property type="match status" value="1"/>
</dbReference>
<protein>
    <recommendedName>
        <fullName evidence="1">D-inositol 3-phosphate glycosyltransferase</fullName>
    </recommendedName>
</protein>
<feature type="domain" description="Glycosyl transferase family 1" evidence="3">
    <location>
        <begin position="198"/>
        <end position="337"/>
    </location>
</feature>
<sequence length="372" mass="40955">MTDRNPAPQITLVGPTHPYTGGISQHNTRLALELEQRGISVSVESWKSQYPSWLYPGQARVAMDAPEVGIPAVVEQRLTWFSPLTWWRAGKRARSSAIVAFSVPTPFHAVPYLVMLRALGRGAHTVGIVHNVLPHEPRVFDRWLMRGLFAAFSRIIVHSDTQASLAAELSQSNTAVEVLRLPSPWKPSTSTPSRDARSGSTRLLFFGTVRHYKGLDLLLQAMATVPSVTLTVAGDFWEDKDTYRQLIDNLGLSERVTLMPGYLPEEKFEAIFGAADVLVLPYRTGTGSIVSELGFRFGLPVIATKVGAIADGIDHGTTGLVVEPDSVEQLSAALTRASSRTTVTGWQHNVFTRGDVNNELWQHYCDTLLNTQ</sequence>
<dbReference type="KEGG" id="psai:C3B54_111656"/>
<evidence type="ECO:0000256" key="2">
    <source>
        <dbReference type="ARBA" id="ARBA00022679"/>
    </source>
</evidence>
<keyword evidence="5" id="KW-1185">Reference proteome</keyword>